<organism evidence="8 9">
    <name type="scientific">Acaromyces ingoldii</name>
    <dbReference type="NCBI Taxonomy" id="215250"/>
    <lineage>
        <taxon>Eukaryota</taxon>
        <taxon>Fungi</taxon>
        <taxon>Dikarya</taxon>
        <taxon>Basidiomycota</taxon>
        <taxon>Ustilaginomycotina</taxon>
        <taxon>Exobasidiomycetes</taxon>
        <taxon>Exobasidiales</taxon>
        <taxon>Cryptobasidiaceae</taxon>
        <taxon>Acaromyces</taxon>
    </lineage>
</organism>
<dbReference type="AlphaFoldDB" id="A0A316Z0Q7"/>
<keyword evidence="5" id="KW-0539">Nucleus</keyword>
<dbReference type="OrthoDB" id="2284405at2759"/>
<dbReference type="Gene3D" id="3.40.1810.10">
    <property type="entry name" value="Transcription factor, MADS-box"/>
    <property type="match status" value="1"/>
</dbReference>
<dbReference type="GO" id="GO:0000987">
    <property type="term" value="F:cis-regulatory region sequence-specific DNA binding"/>
    <property type="evidence" value="ECO:0007669"/>
    <property type="project" value="InterPro"/>
</dbReference>
<dbReference type="InterPro" id="IPR036879">
    <property type="entry name" value="TF_MADSbox_sf"/>
</dbReference>
<dbReference type="Proteomes" id="UP000245768">
    <property type="component" value="Unassembled WGS sequence"/>
</dbReference>
<accession>A0A316Z0Q7</accession>
<keyword evidence="9" id="KW-1185">Reference proteome</keyword>
<dbReference type="Pfam" id="PF00319">
    <property type="entry name" value="SRF-TF"/>
    <property type="match status" value="1"/>
</dbReference>
<dbReference type="CDD" id="cd00266">
    <property type="entry name" value="MADS_SRF_like"/>
    <property type="match status" value="1"/>
</dbReference>
<dbReference type="PROSITE" id="PS00350">
    <property type="entry name" value="MADS_BOX_1"/>
    <property type="match status" value="1"/>
</dbReference>
<name>A0A316Z0Q7_9BASI</name>
<dbReference type="GO" id="GO:0000981">
    <property type="term" value="F:DNA-binding transcription factor activity, RNA polymerase II-specific"/>
    <property type="evidence" value="ECO:0007669"/>
    <property type="project" value="InterPro"/>
</dbReference>
<feature type="region of interest" description="Disordered" evidence="6">
    <location>
        <begin position="186"/>
        <end position="228"/>
    </location>
</feature>
<dbReference type="InterPro" id="IPR050142">
    <property type="entry name" value="MADS-box/MEF2_TF"/>
</dbReference>
<keyword evidence="3" id="KW-0238">DNA-binding</keyword>
<dbReference type="EMBL" id="KZ819634">
    <property type="protein sequence ID" value="PWN93903.1"/>
    <property type="molecule type" value="Genomic_DNA"/>
</dbReference>
<dbReference type="FunFam" id="3.40.1810.10:FF:000002">
    <property type="entry name" value="Serum response factor b"/>
    <property type="match status" value="1"/>
</dbReference>
<gene>
    <name evidence="8" type="ORF">FA10DRAFT_225806</name>
</gene>
<evidence type="ECO:0000259" key="7">
    <source>
        <dbReference type="PROSITE" id="PS50066"/>
    </source>
</evidence>
<evidence type="ECO:0000256" key="2">
    <source>
        <dbReference type="ARBA" id="ARBA00023015"/>
    </source>
</evidence>
<dbReference type="PANTHER" id="PTHR48019">
    <property type="entry name" value="SERUM RESPONSE FACTOR HOMOLOG"/>
    <property type="match status" value="1"/>
</dbReference>
<evidence type="ECO:0000256" key="1">
    <source>
        <dbReference type="ARBA" id="ARBA00004123"/>
    </source>
</evidence>
<dbReference type="GO" id="GO:0046983">
    <property type="term" value="F:protein dimerization activity"/>
    <property type="evidence" value="ECO:0007669"/>
    <property type="project" value="InterPro"/>
</dbReference>
<dbReference type="STRING" id="215250.A0A316Z0Q7"/>
<evidence type="ECO:0000256" key="4">
    <source>
        <dbReference type="ARBA" id="ARBA00023163"/>
    </source>
</evidence>
<dbReference type="RefSeq" id="XP_025381101.1">
    <property type="nucleotide sequence ID" value="XM_025518659.1"/>
</dbReference>
<protein>
    <submittedName>
        <fullName evidence="8">SRF-TF-domain-containing protein</fullName>
    </submittedName>
</protein>
<feature type="region of interest" description="Disordered" evidence="6">
    <location>
        <begin position="26"/>
        <end position="75"/>
    </location>
</feature>
<keyword evidence="4" id="KW-0804">Transcription</keyword>
<dbReference type="GO" id="GO:0045944">
    <property type="term" value="P:positive regulation of transcription by RNA polymerase II"/>
    <property type="evidence" value="ECO:0007669"/>
    <property type="project" value="InterPro"/>
</dbReference>
<dbReference type="PROSITE" id="PS50066">
    <property type="entry name" value="MADS_BOX_2"/>
    <property type="match status" value="1"/>
</dbReference>
<feature type="domain" description="MADS-box" evidence="7">
    <location>
        <begin position="106"/>
        <end position="166"/>
    </location>
</feature>
<evidence type="ECO:0000256" key="5">
    <source>
        <dbReference type="ARBA" id="ARBA00023242"/>
    </source>
</evidence>
<evidence type="ECO:0000313" key="8">
    <source>
        <dbReference type="EMBL" id="PWN93903.1"/>
    </source>
</evidence>
<feature type="compositionally biased region" description="Low complexity" evidence="6">
    <location>
        <begin position="56"/>
        <end position="75"/>
    </location>
</feature>
<dbReference type="PRINTS" id="PR00404">
    <property type="entry name" value="MADSDOMAIN"/>
</dbReference>
<dbReference type="GeneID" id="37040575"/>
<evidence type="ECO:0000313" key="9">
    <source>
        <dbReference type="Proteomes" id="UP000245768"/>
    </source>
</evidence>
<dbReference type="SUPFAM" id="SSF55455">
    <property type="entry name" value="SRF-like"/>
    <property type="match status" value="1"/>
</dbReference>
<dbReference type="InterPro" id="IPR002100">
    <property type="entry name" value="TF_MADSbox"/>
</dbReference>
<feature type="compositionally biased region" description="Basic and acidic residues" evidence="6">
    <location>
        <begin position="213"/>
        <end position="228"/>
    </location>
</feature>
<sequence length="228" mass="24232">MPYGTLQLASPAQQEAFAGVLGAGHIATGLSDDDDDEGDEDESATSGGGKRKRASSRATTKATKSSSTSGSSASTSTSAAAAAAAAASTSRAGGLAEVKGERDAHTGRRKIRIEFIEDDSRRHITFSKRKAGIMKKAYELATLTGTQVLLLIVSQTGLVYTFTTPKLQPIVATDEGRELIQRCLSKPDSLAEDAGKEGEHGDDDEDEGEEQEEEKREHDLPCEKRVCW</sequence>
<dbReference type="GO" id="GO:0005634">
    <property type="term" value="C:nucleus"/>
    <property type="evidence" value="ECO:0007669"/>
    <property type="project" value="UniProtKB-SubCell"/>
</dbReference>
<feature type="compositionally biased region" description="Acidic residues" evidence="6">
    <location>
        <begin position="31"/>
        <end position="43"/>
    </location>
</feature>
<dbReference type="InterPro" id="IPR033897">
    <property type="entry name" value="SRF-like_MADS-box"/>
</dbReference>
<evidence type="ECO:0000256" key="3">
    <source>
        <dbReference type="ARBA" id="ARBA00023125"/>
    </source>
</evidence>
<evidence type="ECO:0000256" key="6">
    <source>
        <dbReference type="SAM" id="MobiDB-lite"/>
    </source>
</evidence>
<feature type="compositionally biased region" description="Acidic residues" evidence="6">
    <location>
        <begin position="200"/>
        <end position="212"/>
    </location>
</feature>
<dbReference type="InParanoid" id="A0A316Z0Q7"/>
<reference evidence="8 9" key="1">
    <citation type="journal article" date="2018" name="Mol. Biol. Evol.">
        <title>Broad Genomic Sampling Reveals a Smut Pathogenic Ancestry of the Fungal Clade Ustilaginomycotina.</title>
        <authorList>
            <person name="Kijpornyongpan T."/>
            <person name="Mondo S.J."/>
            <person name="Barry K."/>
            <person name="Sandor L."/>
            <person name="Lee J."/>
            <person name="Lipzen A."/>
            <person name="Pangilinan J."/>
            <person name="LaButti K."/>
            <person name="Hainaut M."/>
            <person name="Henrissat B."/>
            <person name="Grigoriev I.V."/>
            <person name="Spatafora J.W."/>
            <person name="Aime M.C."/>
        </authorList>
    </citation>
    <scope>NUCLEOTIDE SEQUENCE [LARGE SCALE GENOMIC DNA]</scope>
    <source>
        <strain evidence="8 9">MCA 4198</strain>
    </source>
</reference>
<dbReference type="SMART" id="SM00432">
    <property type="entry name" value="MADS"/>
    <property type="match status" value="1"/>
</dbReference>
<keyword evidence="2" id="KW-0805">Transcription regulation</keyword>
<proteinExistence type="predicted"/>
<comment type="subcellular location">
    <subcellularLocation>
        <location evidence="1">Nucleus</location>
    </subcellularLocation>
</comment>